<gene>
    <name evidence="2" type="ORF">Sdagh_47520</name>
</gene>
<protein>
    <submittedName>
        <fullName evidence="2">Uncharacterized protein</fullName>
    </submittedName>
</protein>
<proteinExistence type="predicted"/>
<evidence type="ECO:0000313" key="2">
    <source>
        <dbReference type="EMBL" id="GHI33022.1"/>
    </source>
</evidence>
<reference evidence="2" key="1">
    <citation type="submission" date="2024-05" db="EMBL/GenBank/DDBJ databases">
        <title>Whole genome shotgun sequence of Streptomyces daghestanicus NBRC 12762.</title>
        <authorList>
            <person name="Komaki H."/>
            <person name="Tamura T."/>
        </authorList>
    </citation>
    <scope>NUCLEOTIDE SEQUENCE</scope>
    <source>
        <strain evidence="2">NBRC 12762</strain>
    </source>
</reference>
<name>A0ABQ3Q6V3_9ACTN</name>
<evidence type="ECO:0000313" key="3">
    <source>
        <dbReference type="Proteomes" id="UP001052655"/>
    </source>
</evidence>
<dbReference type="EMBL" id="BNDX01000011">
    <property type="protein sequence ID" value="GHI33022.1"/>
    <property type="molecule type" value="Genomic_DNA"/>
</dbReference>
<accession>A0ABQ3Q6V3</accession>
<keyword evidence="3" id="KW-1185">Reference proteome</keyword>
<comment type="caution">
    <text evidence="2">The sequence shown here is derived from an EMBL/GenBank/DDBJ whole genome shotgun (WGS) entry which is preliminary data.</text>
</comment>
<organism evidence="2 3">
    <name type="scientific">Streptomyces daghestanicus</name>
    <dbReference type="NCBI Taxonomy" id="66885"/>
    <lineage>
        <taxon>Bacteria</taxon>
        <taxon>Bacillati</taxon>
        <taxon>Actinomycetota</taxon>
        <taxon>Actinomycetes</taxon>
        <taxon>Kitasatosporales</taxon>
        <taxon>Streptomycetaceae</taxon>
        <taxon>Streptomyces</taxon>
    </lineage>
</organism>
<feature type="region of interest" description="Disordered" evidence="1">
    <location>
        <begin position="37"/>
        <end position="91"/>
    </location>
</feature>
<dbReference type="Proteomes" id="UP001052655">
    <property type="component" value="Unassembled WGS sequence"/>
</dbReference>
<sequence>MKAASLRSAGSTVNYGPGVSGNAALNTVVIAPDLRKLPAGQAGRPGPRVPPGRPLHPASRAGGPGRGLFAGPCIPDDDRGKGVGTPCRPSVKRPVNTAFWSSDNLCRHAARGLWTRAPPPAQARRTASAPRE</sequence>
<evidence type="ECO:0000256" key="1">
    <source>
        <dbReference type="SAM" id="MobiDB-lite"/>
    </source>
</evidence>